<dbReference type="InterPro" id="IPR013785">
    <property type="entry name" value="Aldolase_TIM"/>
</dbReference>
<organism evidence="5 6">
    <name type="scientific">Paraburkholderia unamae</name>
    <dbReference type="NCBI Taxonomy" id="219649"/>
    <lineage>
        <taxon>Bacteria</taxon>
        <taxon>Pseudomonadati</taxon>
        <taxon>Pseudomonadota</taxon>
        <taxon>Betaproteobacteria</taxon>
        <taxon>Burkholderiales</taxon>
        <taxon>Burkholderiaceae</taxon>
        <taxon>Paraburkholderia</taxon>
    </lineage>
</organism>
<dbReference type="PANTHER" id="PTHR37418">
    <property type="entry name" value="3-KETO-5-AMINOHEXANOATE CLEAVAGE ENZYME-RELATED"/>
    <property type="match status" value="1"/>
</dbReference>
<accession>A0ABX5KE05</accession>
<sequence length="311" mass="34242">MRQADKVIITCAVTGSIHTPTMSDALPITPEQITEAAVGAAEAGASIIHLHARDPQTGRPSPSADLFMKFLPAIKRRTDAVLNVSTGAGLGMSMDQRVEAARAARPEVASLNMGSINFNISGAAQKIDDFKFDWERPYLESTKDFVLKNTFQDIETIIVELGHRHGVKFEFECYDVGHLYTLDHFVRRGLLKPPFLVQCIFGILGGIGADLENLAHMKAVADRLFGNDYYLSVLAAGRHQMRFVTQSALFGGHVRVGLEDSLYLERGRFAQSNAQQVAKIRRILEELSLEVATPDEARKMLDLKGGDQVAF</sequence>
<comment type="caution">
    <text evidence="5">The sequence shown here is derived from an EMBL/GenBank/DDBJ whole genome shotgun (WGS) entry which is preliminary data.</text>
</comment>
<dbReference type="Proteomes" id="UP000245712">
    <property type="component" value="Unassembled WGS sequence"/>
</dbReference>
<proteinExistence type="predicted"/>
<dbReference type="Pfam" id="PF05853">
    <property type="entry name" value="BKACE"/>
    <property type="match status" value="1"/>
</dbReference>
<evidence type="ECO:0000256" key="2">
    <source>
        <dbReference type="ARBA" id="ARBA00022679"/>
    </source>
</evidence>
<protein>
    <submittedName>
        <fullName evidence="5">Uncharacterized protein (DUF849 family)</fullName>
    </submittedName>
</protein>
<dbReference type="EMBL" id="QEOB01000017">
    <property type="protein sequence ID" value="PVX75687.1"/>
    <property type="molecule type" value="Genomic_DNA"/>
</dbReference>
<keyword evidence="3" id="KW-0479">Metal-binding</keyword>
<evidence type="ECO:0000256" key="1">
    <source>
        <dbReference type="ARBA" id="ARBA00001947"/>
    </source>
</evidence>
<evidence type="ECO:0000256" key="4">
    <source>
        <dbReference type="ARBA" id="ARBA00022833"/>
    </source>
</evidence>
<dbReference type="PANTHER" id="PTHR37418:SF2">
    <property type="entry name" value="3-KETO-5-AMINOHEXANOATE CLEAVAGE ENZYME"/>
    <property type="match status" value="1"/>
</dbReference>
<comment type="cofactor">
    <cofactor evidence="1">
        <name>Zn(2+)</name>
        <dbReference type="ChEBI" id="CHEBI:29105"/>
    </cofactor>
</comment>
<dbReference type="InterPro" id="IPR008567">
    <property type="entry name" value="BKACE"/>
</dbReference>
<evidence type="ECO:0000313" key="6">
    <source>
        <dbReference type="Proteomes" id="UP000245712"/>
    </source>
</evidence>
<evidence type="ECO:0000256" key="3">
    <source>
        <dbReference type="ARBA" id="ARBA00022723"/>
    </source>
</evidence>
<keyword evidence="2" id="KW-0808">Transferase</keyword>
<keyword evidence="4" id="KW-0862">Zinc</keyword>
<name>A0ABX5KE05_9BURK</name>
<reference evidence="5 6" key="1">
    <citation type="submission" date="2018-05" db="EMBL/GenBank/DDBJ databases">
        <title>Genomic Encyclopedia of Type Strains, Phase IV (KMG-V): Genome sequencing to study the core and pangenomes of soil and plant-associated prokaryotes.</title>
        <authorList>
            <person name="Whitman W."/>
        </authorList>
    </citation>
    <scope>NUCLEOTIDE SEQUENCE [LARGE SCALE GENOMIC DNA]</scope>
    <source>
        <strain evidence="5 6">SCZa-39</strain>
    </source>
</reference>
<dbReference type="RefSeq" id="WP_112173741.1">
    <property type="nucleotide sequence ID" value="NZ_QEOB01000017.1"/>
</dbReference>
<gene>
    <name evidence="5" type="ORF">C7402_11799</name>
</gene>
<evidence type="ECO:0000313" key="5">
    <source>
        <dbReference type="EMBL" id="PVX75687.1"/>
    </source>
</evidence>
<dbReference type="Gene3D" id="3.20.20.70">
    <property type="entry name" value="Aldolase class I"/>
    <property type="match status" value="1"/>
</dbReference>
<keyword evidence="6" id="KW-1185">Reference proteome</keyword>